<dbReference type="SMART" id="SM00813">
    <property type="entry name" value="Alpha-L-AF_C"/>
    <property type="match status" value="1"/>
</dbReference>
<comment type="catalytic activity">
    <reaction evidence="1">
        <text>Hydrolysis of terminal non-reducing alpha-L-arabinofuranoside residues in alpha-L-arabinosides.</text>
        <dbReference type="EC" id="3.2.1.55"/>
    </reaction>
</comment>
<dbReference type="RefSeq" id="WP_074757330.1">
    <property type="nucleotide sequence ID" value="NZ_FOGJ01000020.1"/>
</dbReference>
<dbReference type="PANTHER" id="PTHR43576">
    <property type="entry name" value="ALPHA-L-ARABINOFURANOSIDASE C-RELATED"/>
    <property type="match status" value="1"/>
</dbReference>
<feature type="domain" description="Alpha-L-arabinofuranosidase C-terminal" evidence="9">
    <location>
        <begin position="296"/>
        <end position="486"/>
    </location>
</feature>
<dbReference type="EMBL" id="FOGJ01000020">
    <property type="protein sequence ID" value="SES14878.1"/>
    <property type="molecule type" value="Genomic_DNA"/>
</dbReference>
<dbReference type="Gene3D" id="2.60.40.1180">
    <property type="entry name" value="Golgi alpha-mannosidase II"/>
    <property type="match status" value="1"/>
</dbReference>
<evidence type="ECO:0000256" key="1">
    <source>
        <dbReference type="ARBA" id="ARBA00001462"/>
    </source>
</evidence>
<dbReference type="GO" id="GO:0046373">
    <property type="term" value="P:L-arabinose metabolic process"/>
    <property type="evidence" value="ECO:0007669"/>
    <property type="project" value="InterPro"/>
</dbReference>
<gene>
    <name evidence="10" type="ORF">SAMN04487884_12067</name>
</gene>
<dbReference type="eggNOG" id="COG3534">
    <property type="taxonomic scope" value="Bacteria"/>
</dbReference>
<accession>A0A1H9UZU3</accession>
<evidence type="ECO:0000256" key="7">
    <source>
        <dbReference type="ARBA" id="ARBA00023277"/>
    </source>
</evidence>
<dbReference type="SUPFAM" id="SSF51445">
    <property type="entry name" value="(Trans)glycosidases"/>
    <property type="match status" value="1"/>
</dbReference>
<dbReference type="Gene3D" id="3.20.20.80">
    <property type="entry name" value="Glycosidases"/>
    <property type="match status" value="1"/>
</dbReference>
<sequence length="495" mass="55487">MNHIIVNGKVSKGTINKNIYGQFTEHLGRCVYEGIYVKDEDNIPNVNGIRSDVLGALKNIEVPLVRWPGGCFADTYHWKDGIGPKKDRKTIVNTNWGGVTEDNSFGTHEFMEFASQLGCDVYLSGNVGSGTVQELSDWIEYCNMGGISPMANLRRENGREEPWNVRYWGIGNEAWGCGGNMSAEYYSDEARKFATYMRNYDNEHPIYKIASGSNGPDFNWTKTVCERAGHMIDAITFHYYTVTYDWNNKGKATGFTKDEYYRLLHNTLNIENMINNHSNIIKQYETKDHKIGLIIDEWGTWFDVEDGTNPGFLYQQNSIRDAVLAGINLNIFNNHCDTVVMTNIAQMINVLQAMILTDGDKMVLTPTYHVYDLYKKHMNANHLESYVDADILNDQEELKVPRLNVSASCKDGKALVTVVNLSESEMADVDVILSGLKASSVSGRCVTGDMGDYNSFEKPEVVGIRSIDAAVAEDGCSFKASLPKNSVCAFEVVLK</sequence>
<evidence type="ECO:0000256" key="5">
    <source>
        <dbReference type="ARBA" id="ARBA00012670"/>
    </source>
</evidence>
<evidence type="ECO:0000313" key="11">
    <source>
        <dbReference type="Proteomes" id="UP000182584"/>
    </source>
</evidence>
<comment type="pathway">
    <text evidence="2">Glycan metabolism.</text>
</comment>
<name>A0A1H9UZU3_BUTFI</name>
<dbReference type="Pfam" id="PF06964">
    <property type="entry name" value="Alpha-L-AF_C"/>
    <property type="match status" value="1"/>
</dbReference>
<dbReference type="AlphaFoldDB" id="A0A1H9UZU3"/>
<organism evidence="10 11">
    <name type="scientific">Butyrivibrio fibrisolvens</name>
    <dbReference type="NCBI Taxonomy" id="831"/>
    <lineage>
        <taxon>Bacteria</taxon>
        <taxon>Bacillati</taxon>
        <taxon>Bacillota</taxon>
        <taxon>Clostridia</taxon>
        <taxon>Lachnospirales</taxon>
        <taxon>Lachnospiraceae</taxon>
        <taxon>Butyrivibrio</taxon>
    </lineage>
</organism>
<evidence type="ECO:0000256" key="6">
    <source>
        <dbReference type="ARBA" id="ARBA00022801"/>
    </source>
</evidence>
<evidence type="ECO:0000256" key="4">
    <source>
        <dbReference type="ARBA" id="ARBA00011165"/>
    </source>
</evidence>
<dbReference type="PANTHER" id="PTHR43576:SF2">
    <property type="entry name" value="INTRACELLULAR EXO-ALPHA-L-ARABINOFURANOSIDASE 2"/>
    <property type="match status" value="1"/>
</dbReference>
<evidence type="ECO:0000256" key="3">
    <source>
        <dbReference type="ARBA" id="ARBA00007186"/>
    </source>
</evidence>
<dbReference type="SUPFAM" id="SSF51011">
    <property type="entry name" value="Glycosyl hydrolase domain"/>
    <property type="match status" value="1"/>
</dbReference>
<dbReference type="InterPro" id="IPR010720">
    <property type="entry name" value="Alpha-L-AF_C"/>
</dbReference>
<evidence type="ECO:0000259" key="9">
    <source>
        <dbReference type="SMART" id="SM00813"/>
    </source>
</evidence>
<dbReference type="GO" id="GO:0000272">
    <property type="term" value="P:polysaccharide catabolic process"/>
    <property type="evidence" value="ECO:0007669"/>
    <property type="project" value="TreeGrafter"/>
</dbReference>
<dbReference type="InterPro" id="IPR013780">
    <property type="entry name" value="Glyco_hydro_b"/>
</dbReference>
<dbReference type="OrthoDB" id="9758333at2"/>
<comment type="similarity">
    <text evidence="3">Belongs to the glycosyl hydrolase 51 family.</text>
</comment>
<keyword evidence="6" id="KW-0378">Hydrolase</keyword>
<dbReference type="EC" id="3.2.1.55" evidence="5"/>
<dbReference type="InterPro" id="IPR055235">
    <property type="entry name" value="ASD1_cat"/>
</dbReference>
<reference evidence="10 11" key="1">
    <citation type="submission" date="2016-10" db="EMBL/GenBank/DDBJ databases">
        <authorList>
            <person name="de Groot N.N."/>
        </authorList>
    </citation>
    <scope>NUCLEOTIDE SEQUENCE [LARGE SCALE GENOMIC DNA]</scope>
    <source>
        <strain evidence="10 11">AR40</strain>
    </source>
</reference>
<dbReference type="GO" id="GO:0046556">
    <property type="term" value="F:alpha-L-arabinofuranosidase activity"/>
    <property type="evidence" value="ECO:0007669"/>
    <property type="project" value="UniProtKB-EC"/>
</dbReference>
<evidence type="ECO:0000256" key="8">
    <source>
        <dbReference type="ARBA" id="ARBA00023295"/>
    </source>
</evidence>
<dbReference type="Proteomes" id="UP000182584">
    <property type="component" value="Unassembled WGS sequence"/>
</dbReference>
<comment type="subunit">
    <text evidence="4">Homohexamer; trimer of dimers.</text>
</comment>
<keyword evidence="7" id="KW-0119">Carbohydrate metabolism</keyword>
<evidence type="ECO:0000313" key="10">
    <source>
        <dbReference type="EMBL" id="SES14878.1"/>
    </source>
</evidence>
<dbReference type="Pfam" id="PF22848">
    <property type="entry name" value="ASD1_dom"/>
    <property type="match status" value="1"/>
</dbReference>
<dbReference type="InterPro" id="IPR017853">
    <property type="entry name" value="GH"/>
</dbReference>
<evidence type="ECO:0000256" key="2">
    <source>
        <dbReference type="ARBA" id="ARBA00004881"/>
    </source>
</evidence>
<protein>
    <recommendedName>
        <fullName evidence="5">non-reducing end alpha-L-arabinofuranosidase</fullName>
        <ecNumber evidence="5">3.2.1.55</ecNumber>
    </recommendedName>
</protein>
<keyword evidence="8" id="KW-0326">Glycosidase</keyword>
<proteinExistence type="inferred from homology"/>